<dbReference type="AlphaFoldDB" id="A0A3P7D258"/>
<evidence type="ECO:0000313" key="10">
    <source>
        <dbReference type="Proteomes" id="UP000275846"/>
    </source>
</evidence>
<evidence type="ECO:0000256" key="1">
    <source>
        <dbReference type="ARBA" id="ARBA00004123"/>
    </source>
</evidence>
<dbReference type="EMBL" id="UYSU01036820">
    <property type="protein sequence ID" value="VDL98203.1"/>
    <property type="molecule type" value="Genomic_DNA"/>
</dbReference>
<dbReference type="InterPro" id="IPR013087">
    <property type="entry name" value="Znf_C2H2_type"/>
</dbReference>
<evidence type="ECO:0000256" key="7">
    <source>
        <dbReference type="SAM" id="MobiDB-lite"/>
    </source>
</evidence>
<dbReference type="SMART" id="SM00355">
    <property type="entry name" value="ZnF_C2H2"/>
    <property type="match status" value="2"/>
</dbReference>
<dbReference type="Proteomes" id="UP000275846">
    <property type="component" value="Unassembled WGS sequence"/>
</dbReference>
<feature type="domain" description="C2H2-type" evidence="8">
    <location>
        <begin position="111"/>
        <end position="133"/>
    </location>
</feature>
<dbReference type="InterPro" id="IPR003604">
    <property type="entry name" value="Matrin/U1-like-C_Znf_C2H2"/>
</dbReference>
<dbReference type="PANTHER" id="PTHR46144">
    <property type="entry name" value="ZINC FINGER PROTEIN 385B-LIKE"/>
    <property type="match status" value="1"/>
</dbReference>
<evidence type="ECO:0000256" key="2">
    <source>
        <dbReference type="ARBA" id="ARBA00022723"/>
    </source>
</evidence>
<dbReference type="GO" id="GO:0003676">
    <property type="term" value="F:nucleic acid binding"/>
    <property type="evidence" value="ECO:0007669"/>
    <property type="project" value="InterPro"/>
</dbReference>
<evidence type="ECO:0000256" key="5">
    <source>
        <dbReference type="ARBA" id="ARBA00022833"/>
    </source>
</evidence>
<sequence length="391" mass="42577">MTSSVSSTSERQHSLREPFEDEDRLPFSFNTGDPACPLVVDSGTTASEASEYSNAQRDIMIDAMADQDHLIRPYFCNVCNVICSGFASYQQHLEGTRHRRNEAPSSRELTCAICNISVNSEEQLNFHRHGTKHQRRAARQPPLLVPSASSTNQNSTAISHGQLLGSPNWYNSPPSHIPLPNTNNHASSSLNNDADNTFLNAVDHQAPYSLSTHSSLPDLISLLPGVMDDLSSAAKASVCEGRHSVESVSVSTPCFLASSAAAVQGSASLQCSLQSLMQETLNEIDRLEQQLARNLTRCRNSALLYRPRLTASRRRARRSLGCGETTRFSSFRLSALCPNSLARKSATSRSAVASALEVPSIHVQFCQHTICLSLRALLVCSCSLLAIPSCF</sequence>
<gene>
    <name evidence="9" type="ORF">SSLN_LOCUS11818</name>
</gene>
<keyword evidence="2" id="KW-0479">Metal-binding</keyword>
<proteinExistence type="predicted"/>
<evidence type="ECO:0000256" key="3">
    <source>
        <dbReference type="ARBA" id="ARBA00022737"/>
    </source>
</evidence>
<feature type="compositionally biased region" description="Polar residues" evidence="7">
    <location>
        <begin position="147"/>
        <end position="159"/>
    </location>
</feature>
<dbReference type="OrthoDB" id="434647at2759"/>
<keyword evidence="6" id="KW-0539">Nucleus</keyword>
<keyword evidence="5" id="KW-0862">Zinc</keyword>
<evidence type="ECO:0000259" key="8">
    <source>
        <dbReference type="PROSITE" id="PS00028"/>
    </source>
</evidence>
<evidence type="ECO:0000256" key="6">
    <source>
        <dbReference type="ARBA" id="ARBA00023242"/>
    </source>
</evidence>
<accession>A0A3P7D258</accession>
<evidence type="ECO:0000313" key="9">
    <source>
        <dbReference type="EMBL" id="VDL98203.1"/>
    </source>
</evidence>
<dbReference type="GO" id="GO:0008270">
    <property type="term" value="F:zinc ion binding"/>
    <property type="evidence" value="ECO:0007669"/>
    <property type="project" value="UniProtKB-KW"/>
</dbReference>
<feature type="region of interest" description="Disordered" evidence="7">
    <location>
        <begin position="1"/>
        <end position="26"/>
    </location>
</feature>
<name>A0A3P7D258_SCHSO</name>
<dbReference type="GO" id="GO:0005634">
    <property type="term" value="C:nucleus"/>
    <property type="evidence" value="ECO:0007669"/>
    <property type="project" value="UniProtKB-SubCell"/>
</dbReference>
<evidence type="ECO:0000256" key="4">
    <source>
        <dbReference type="ARBA" id="ARBA00022771"/>
    </source>
</evidence>
<keyword evidence="4" id="KW-0863">Zinc-finger</keyword>
<dbReference type="STRING" id="70667.A0A3P7D258"/>
<dbReference type="InterPro" id="IPR051868">
    <property type="entry name" value="ZN346_ZMAT4"/>
</dbReference>
<dbReference type="SMART" id="SM00451">
    <property type="entry name" value="ZnF_U1"/>
    <property type="match status" value="2"/>
</dbReference>
<dbReference type="SUPFAM" id="SSF57667">
    <property type="entry name" value="beta-beta-alpha zinc fingers"/>
    <property type="match status" value="2"/>
</dbReference>
<dbReference type="InterPro" id="IPR036236">
    <property type="entry name" value="Znf_C2H2_sf"/>
</dbReference>
<keyword evidence="3" id="KW-0677">Repeat</keyword>
<reference evidence="9 10" key="1">
    <citation type="submission" date="2018-11" db="EMBL/GenBank/DDBJ databases">
        <authorList>
            <consortium name="Pathogen Informatics"/>
        </authorList>
    </citation>
    <scope>NUCLEOTIDE SEQUENCE [LARGE SCALE GENOMIC DNA]</scope>
    <source>
        <strain evidence="9 10">NST_G2</strain>
    </source>
</reference>
<organism evidence="9 10">
    <name type="scientific">Schistocephalus solidus</name>
    <name type="common">Tapeworm</name>
    <dbReference type="NCBI Taxonomy" id="70667"/>
    <lineage>
        <taxon>Eukaryota</taxon>
        <taxon>Metazoa</taxon>
        <taxon>Spiralia</taxon>
        <taxon>Lophotrochozoa</taxon>
        <taxon>Platyhelminthes</taxon>
        <taxon>Cestoda</taxon>
        <taxon>Eucestoda</taxon>
        <taxon>Diphyllobothriidea</taxon>
        <taxon>Diphyllobothriidae</taxon>
        <taxon>Schistocephalus</taxon>
    </lineage>
</organism>
<dbReference type="Pfam" id="PF12874">
    <property type="entry name" value="zf-met"/>
    <property type="match status" value="2"/>
</dbReference>
<comment type="subcellular location">
    <subcellularLocation>
        <location evidence="1">Nucleus</location>
    </subcellularLocation>
</comment>
<dbReference type="PANTHER" id="PTHR46144:SF6">
    <property type="entry name" value="C2H2-TYPE DOMAIN-CONTAINING PROTEIN"/>
    <property type="match status" value="1"/>
</dbReference>
<feature type="region of interest" description="Disordered" evidence="7">
    <location>
        <begin position="130"/>
        <end position="165"/>
    </location>
</feature>
<dbReference type="Gene3D" id="3.30.160.60">
    <property type="entry name" value="Classic Zinc Finger"/>
    <property type="match status" value="2"/>
</dbReference>
<protein>
    <recommendedName>
        <fullName evidence="8">C2H2-type domain-containing protein</fullName>
    </recommendedName>
</protein>
<keyword evidence="10" id="KW-1185">Reference proteome</keyword>
<dbReference type="PROSITE" id="PS00028">
    <property type="entry name" value="ZINC_FINGER_C2H2_1"/>
    <property type="match status" value="1"/>
</dbReference>